<accession>A0A6M8HRK8</accession>
<feature type="region of interest" description="Disordered" evidence="1">
    <location>
        <begin position="201"/>
        <end position="226"/>
    </location>
</feature>
<dbReference type="RefSeq" id="WP_171836628.1">
    <property type="nucleotide sequence ID" value="NZ_CP053708.1"/>
</dbReference>
<feature type="compositionally biased region" description="Polar residues" evidence="1">
    <location>
        <begin position="213"/>
        <end position="226"/>
    </location>
</feature>
<dbReference type="Proteomes" id="UP000500767">
    <property type="component" value="Chromosome"/>
</dbReference>
<gene>
    <name evidence="2" type="ORF">HN018_13425</name>
</gene>
<protein>
    <recommendedName>
        <fullName evidence="4">Papain-like cysteine peptidase</fullName>
    </recommendedName>
</protein>
<evidence type="ECO:0008006" key="4">
    <source>
        <dbReference type="Google" id="ProtNLM"/>
    </source>
</evidence>
<dbReference type="AlphaFoldDB" id="A0A6M8HRK8"/>
<evidence type="ECO:0000313" key="2">
    <source>
        <dbReference type="EMBL" id="QKE90905.1"/>
    </source>
</evidence>
<dbReference type="EMBL" id="CP053708">
    <property type="protein sequence ID" value="QKE90905.1"/>
    <property type="molecule type" value="Genomic_DNA"/>
</dbReference>
<keyword evidence="3" id="KW-1185">Reference proteome</keyword>
<reference evidence="2 3" key="1">
    <citation type="journal article" date="2014" name="World J. Microbiol. Biotechnol.">
        <title>Biodiversity and physiological characteristics of Antarctic and Arctic lichens-associated bacteria.</title>
        <authorList>
            <person name="Lee Y.M."/>
            <person name="Kim E.H."/>
            <person name="Lee H.K."/>
            <person name="Hong S.G."/>
        </authorList>
    </citation>
    <scope>NUCLEOTIDE SEQUENCE [LARGE SCALE GENOMIC DNA]</scope>
    <source>
        <strain evidence="2 3">PAMC 26569</strain>
    </source>
</reference>
<sequence>MFQFVSIGGDCQPAAQIRKHRVSTASHFFDWIGIPIRQTIALIENDFKGFLDRENMHPIFAGDGFYGIVDTRYRTDVRHEMSEFKPADIRTIQAMYALRSRWFMEMLEPDEPPVYLVRLWGLRDGDENEADARELYEALRARRRDIRLLYLHNDPTRGELIEGAYRSSYLRQPTNPYSWQGDDEAWRYALNDFALRITEGPDEGFPLPRPRQPNFTTTRLRSRQIA</sequence>
<proteinExistence type="predicted"/>
<evidence type="ECO:0000256" key="1">
    <source>
        <dbReference type="SAM" id="MobiDB-lite"/>
    </source>
</evidence>
<organism evidence="2 3">
    <name type="scientific">Lichenicola cladoniae</name>
    <dbReference type="NCBI Taxonomy" id="1484109"/>
    <lineage>
        <taxon>Bacteria</taxon>
        <taxon>Pseudomonadati</taxon>
        <taxon>Pseudomonadota</taxon>
        <taxon>Alphaproteobacteria</taxon>
        <taxon>Acetobacterales</taxon>
        <taxon>Acetobacteraceae</taxon>
        <taxon>Lichenicola</taxon>
    </lineage>
</organism>
<evidence type="ECO:0000313" key="3">
    <source>
        <dbReference type="Proteomes" id="UP000500767"/>
    </source>
</evidence>
<dbReference type="Pfam" id="PF08795">
    <property type="entry name" value="DUF1796"/>
    <property type="match status" value="1"/>
</dbReference>
<dbReference type="InterPro" id="IPR014903">
    <property type="entry name" value="DUF1796"/>
</dbReference>
<dbReference type="KEGG" id="lck:HN018_13425"/>
<name>A0A6M8HRK8_9PROT</name>